<keyword evidence="5" id="KW-0143">Chaperone</keyword>
<reference evidence="7 8" key="1">
    <citation type="journal article" date="2015" name="Nature">
        <title>rRNA introns, odd ribosomes, and small enigmatic genomes across a large radiation of phyla.</title>
        <authorList>
            <person name="Brown C.T."/>
            <person name="Hug L.A."/>
            <person name="Thomas B.C."/>
            <person name="Sharon I."/>
            <person name="Castelle C.J."/>
            <person name="Singh A."/>
            <person name="Wilkins M.J."/>
            <person name="Williams K.H."/>
            <person name="Banfield J.F."/>
        </authorList>
    </citation>
    <scope>NUCLEOTIDE SEQUENCE [LARGE SCALE GENOMIC DNA]</scope>
</reference>
<dbReference type="PANTHER" id="PTHR43096:SF52">
    <property type="entry name" value="DNAJ HOMOLOG 1, MITOCHONDRIAL-RELATED"/>
    <property type="match status" value="1"/>
</dbReference>
<dbReference type="SUPFAM" id="SSF49493">
    <property type="entry name" value="HSP40/DnaJ peptide-binding domain"/>
    <property type="match status" value="2"/>
</dbReference>
<dbReference type="Proteomes" id="UP000033881">
    <property type="component" value="Unassembled WGS sequence"/>
</dbReference>
<evidence type="ECO:0000256" key="2">
    <source>
        <dbReference type="ARBA" id="ARBA00022737"/>
    </source>
</evidence>
<dbReference type="STRING" id="1618574.UT24_C0023G0007"/>
<dbReference type="Gene3D" id="2.60.260.20">
    <property type="entry name" value="Urease metallochaperone UreE, N-terminal domain"/>
    <property type="match status" value="2"/>
</dbReference>
<evidence type="ECO:0000313" key="7">
    <source>
        <dbReference type="EMBL" id="KKQ99863.1"/>
    </source>
</evidence>
<proteinExistence type="predicted"/>
<protein>
    <submittedName>
        <fullName evidence="7">Chaperone protein DnaJ</fullName>
    </submittedName>
</protein>
<dbReference type="GO" id="GO:0042026">
    <property type="term" value="P:protein refolding"/>
    <property type="evidence" value="ECO:0007669"/>
    <property type="project" value="TreeGrafter"/>
</dbReference>
<dbReference type="FunFam" id="2.60.260.20:FF:000005">
    <property type="entry name" value="Chaperone protein dnaJ 1, mitochondrial"/>
    <property type="match status" value="1"/>
</dbReference>
<dbReference type="Pfam" id="PF01556">
    <property type="entry name" value="DnaJ_C"/>
    <property type="match status" value="1"/>
</dbReference>
<dbReference type="InterPro" id="IPR036869">
    <property type="entry name" value="J_dom_sf"/>
</dbReference>
<feature type="domain" description="J" evidence="6">
    <location>
        <begin position="6"/>
        <end position="73"/>
    </location>
</feature>
<dbReference type="PATRIC" id="fig|1618574.4.peg.1449"/>
<dbReference type="GO" id="GO:0008270">
    <property type="term" value="F:zinc ion binding"/>
    <property type="evidence" value="ECO:0007669"/>
    <property type="project" value="UniProtKB-KW"/>
</dbReference>
<dbReference type="Pfam" id="PF00226">
    <property type="entry name" value="DnaJ"/>
    <property type="match status" value="1"/>
</dbReference>
<evidence type="ECO:0000259" key="6">
    <source>
        <dbReference type="PROSITE" id="PS50076"/>
    </source>
</evidence>
<evidence type="ECO:0000313" key="8">
    <source>
        <dbReference type="Proteomes" id="UP000033881"/>
    </source>
</evidence>
<dbReference type="SUPFAM" id="SSF46565">
    <property type="entry name" value="Chaperone J-domain"/>
    <property type="match status" value="1"/>
</dbReference>
<accession>A0A0G0M6V1</accession>
<dbReference type="Gene3D" id="1.10.287.110">
    <property type="entry name" value="DnaJ domain"/>
    <property type="match status" value="1"/>
</dbReference>
<dbReference type="InterPro" id="IPR008971">
    <property type="entry name" value="HSP40/DnaJ_pept-bd"/>
</dbReference>
<dbReference type="PROSITE" id="PS00636">
    <property type="entry name" value="DNAJ_1"/>
    <property type="match status" value="1"/>
</dbReference>
<dbReference type="PRINTS" id="PR00625">
    <property type="entry name" value="JDOMAIN"/>
</dbReference>
<dbReference type="PANTHER" id="PTHR43096">
    <property type="entry name" value="DNAJ HOMOLOG 1, MITOCHONDRIAL-RELATED"/>
    <property type="match status" value="1"/>
</dbReference>
<dbReference type="InterPro" id="IPR002939">
    <property type="entry name" value="DnaJ_C"/>
</dbReference>
<dbReference type="AlphaFoldDB" id="A0A0G0M6V1"/>
<dbReference type="PROSITE" id="PS50076">
    <property type="entry name" value="DNAJ_2"/>
    <property type="match status" value="1"/>
</dbReference>
<dbReference type="SMART" id="SM00271">
    <property type="entry name" value="DnaJ"/>
    <property type="match status" value="1"/>
</dbReference>
<evidence type="ECO:0000256" key="4">
    <source>
        <dbReference type="ARBA" id="ARBA00022833"/>
    </source>
</evidence>
<evidence type="ECO:0000256" key="3">
    <source>
        <dbReference type="ARBA" id="ARBA00022771"/>
    </source>
</evidence>
<sequence length="299" mass="33135">MAAKSDYYDILGVSKGASSDELKKAYRKQALEWHPDRHRGADKEAAEKRFKEINEAYQVLSDPQKKSAYDQFGHEAFAPGGGFRGAQGFPGGGPFGQAQSGRWGPFTYTYTSSGGDGSPFAGFDFGDPFDIFESFFGGGTPFRQTRQIPRYSIAIEFMDAIHGVEKEVSIEGKRRKIKIPPGVDEGSRIKFDDFILSINIKPHEMFERDGADIYVTIKIPFSLATLGGEIEVPTVEEAIKIRVRPGTASGTSLRLRGKGAPILHGRGRGDEYVHLIVLVPEKLTREQKELIENLQEEDL</sequence>
<keyword evidence="3" id="KW-0863">Zinc-finger</keyword>
<dbReference type="CDD" id="cd10747">
    <property type="entry name" value="DnaJ_C"/>
    <property type="match status" value="1"/>
</dbReference>
<dbReference type="EMBL" id="LBWB01000023">
    <property type="protein sequence ID" value="KKQ99863.1"/>
    <property type="molecule type" value="Genomic_DNA"/>
</dbReference>
<keyword evidence="4" id="KW-0862">Zinc</keyword>
<gene>
    <name evidence="7" type="ORF">UT24_C0023G0007</name>
</gene>
<dbReference type="GO" id="GO:0005737">
    <property type="term" value="C:cytoplasm"/>
    <property type="evidence" value="ECO:0007669"/>
    <property type="project" value="TreeGrafter"/>
</dbReference>
<organism evidence="7 8">
    <name type="scientific">Candidatus Woesebacteria bacterium GW2011_GWB1_39_12</name>
    <dbReference type="NCBI Taxonomy" id="1618574"/>
    <lineage>
        <taxon>Bacteria</taxon>
        <taxon>Candidatus Woeseibacteriota</taxon>
    </lineage>
</organism>
<dbReference type="InterPro" id="IPR018253">
    <property type="entry name" value="DnaJ_domain_CS"/>
</dbReference>
<keyword evidence="1" id="KW-0479">Metal-binding</keyword>
<keyword evidence="2" id="KW-0677">Repeat</keyword>
<name>A0A0G0M6V1_9BACT</name>
<dbReference type="GO" id="GO:0051082">
    <property type="term" value="F:unfolded protein binding"/>
    <property type="evidence" value="ECO:0007669"/>
    <property type="project" value="InterPro"/>
</dbReference>
<evidence type="ECO:0000256" key="5">
    <source>
        <dbReference type="ARBA" id="ARBA00023186"/>
    </source>
</evidence>
<dbReference type="InterPro" id="IPR001623">
    <property type="entry name" value="DnaJ_domain"/>
</dbReference>
<evidence type="ECO:0000256" key="1">
    <source>
        <dbReference type="ARBA" id="ARBA00022723"/>
    </source>
</evidence>
<comment type="caution">
    <text evidence="7">The sequence shown here is derived from an EMBL/GenBank/DDBJ whole genome shotgun (WGS) entry which is preliminary data.</text>
</comment>
<dbReference type="CDD" id="cd06257">
    <property type="entry name" value="DnaJ"/>
    <property type="match status" value="1"/>
</dbReference>